<evidence type="ECO:0000313" key="2">
    <source>
        <dbReference type="Proteomes" id="UP000315540"/>
    </source>
</evidence>
<keyword evidence="2" id="KW-1185">Reference proteome</keyword>
<evidence type="ECO:0008006" key="3">
    <source>
        <dbReference type="Google" id="ProtNLM"/>
    </source>
</evidence>
<gene>
    <name evidence="1" type="ORF">FHK87_17790</name>
</gene>
<dbReference type="AlphaFoldDB" id="A0A504JEG5"/>
<accession>A0A504JEG5</accession>
<dbReference type="EMBL" id="VFWZ01000005">
    <property type="protein sequence ID" value="TPN84781.1"/>
    <property type="molecule type" value="Genomic_DNA"/>
</dbReference>
<dbReference type="Proteomes" id="UP000315540">
    <property type="component" value="Unassembled WGS sequence"/>
</dbReference>
<name>A0A504JEG5_9FLAO</name>
<protein>
    <recommendedName>
        <fullName evidence="3">DUF616 domain-containing protein</fullName>
    </recommendedName>
</protein>
<comment type="caution">
    <text evidence="1">The sequence shown here is derived from an EMBL/GenBank/DDBJ whole genome shotgun (WGS) entry which is preliminary data.</text>
</comment>
<dbReference type="RefSeq" id="WP_140595115.1">
    <property type="nucleotide sequence ID" value="NZ_VFWZ01000005.1"/>
</dbReference>
<organism evidence="1 2">
    <name type="scientific">Aquimarina algicola</name>
    <dbReference type="NCBI Taxonomy" id="2589995"/>
    <lineage>
        <taxon>Bacteria</taxon>
        <taxon>Pseudomonadati</taxon>
        <taxon>Bacteroidota</taxon>
        <taxon>Flavobacteriia</taxon>
        <taxon>Flavobacteriales</taxon>
        <taxon>Flavobacteriaceae</taxon>
        <taxon>Aquimarina</taxon>
    </lineage>
</organism>
<sequence>MNSPNNSPKIAFVTGYVGLKFSAPIPKKPPHYDGYFITNNKWVYNRLKLTNWTPIFIDNTIEKLFYAPSEDLVKTFKNIKNADKITKQYVFTTACKPLKLYPQKFIQKSYDYVVWFDNKFNINTKGTIQTIKNWDSKIAMMLHRHPFVNNINGEFKESMYQERYIIDKESYLKYIEKNVSQGLSAEHHNHFQCGYLLYNMNHPDTMQIQETWHKHIKECGINDQISFNFVAQLFSEVITEYMYDIEEPKTSFLKRIFKK</sequence>
<reference evidence="1 2" key="1">
    <citation type="submission" date="2019-06" db="EMBL/GenBank/DDBJ databases">
        <authorList>
            <person name="Meng X."/>
        </authorList>
    </citation>
    <scope>NUCLEOTIDE SEQUENCE [LARGE SCALE GENOMIC DNA]</scope>
    <source>
        <strain evidence="1 2">M625</strain>
    </source>
</reference>
<proteinExistence type="predicted"/>
<dbReference type="OrthoDB" id="7059163at2"/>
<evidence type="ECO:0000313" key="1">
    <source>
        <dbReference type="EMBL" id="TPN84781.1"/>
    </source>
</evidence>